<dbReference type="HOGENOM" id="CLU_138063_0_1_1"/>
<reference evidence="19 20" key="1">
    <citation type="submission" date="2015-01" db="EMBL/GenBank/DDBJ databases">
        <title>The Genome Sequence of Exophiala oligosperma CBS72588.</title>
        <authorList>
            <consortium name="The Broad Institute Genomics Platform"/>
            <person name="Cuomo C."/>
            <person name="de Hoog S."/>
            <person name="Gorbushina A."/>
            <person name="Stielow B."/>
            <person name="Teixiera M."/>
            <person name="Abouelleil A."/>
            <person name="Chapman S.B."/>
            <person name="Priest M."/>
            <person name="Young S.K."/>
            <person name="Wortman J."/>
            <person name="Nusbaum C."/>
            <person name="Birren B."/>
        </authorList>
    </citation>
    <scope>NUCLEOTIDE SEQUENCE [LARGE SCALE GENOMIC DNA]</scope>
    <source>
        <strain evidence="19 20">CBS 72588</strain>
    </source>
</reference>
<evidence type="ECO:0000256" key="9">
    <source>
        <dbReference type="ARBA" id="ARBA00022701"/>
    </source>
</evidence>
<dbReference type="GeneID" id="27358947"/>
<dbReference type="PANTHER" id="PTHR28036">
    <property type="entry name" value="DASH COMPLEX SUBUNIT DAD2"/>
    <property type="match status" value="1"/>
</dbReference>
<dbReference type="GO" id="GO:0051301">
    <property type="term" value="P:cell division"/>
    <property type="evidence" value="ECO:0007669"/>
    <property type="project" value="UniProtKB-KW"/>
</dbReference>
<evidence type="ECO:0000313" key="19">
    <source>
        <dbReference type="EMBL" id="KIW41301.1"/>
    </source>
</evidence>
<proteinExistence type="inferred from homology"/>
<dbReference type="STRING" id="215243.A0A0D2AMV6"/>
<keyword evidence="12" id="KW-0995">Kinetochore</keyword>
<feature type="region of interest" description="Disordered" evidence="18">
    <location>
        <begin position="106"/>
        <end position="152"/>
    </location>
</feature>
<evidence type="ECO:0000256" key="5">
    <source>
        <dbReference type="ARBA" id="ARBA00020260"/>
    </source>
</evidence>
<keyword evidence="15" id="KW-0131">Cell cycle</keyword>
<keyword evidence="6" id="KW-0158">Chromosome</keyword>
<keyword evidence="20" id="KW-1185">Reference proteome</keyword>
<gene>
    <name evidence="19" type="ORF">PV06_06873</name>
</gene>
<evidence type="ECO:0000256" key="18">
    <source>
        <dbReference type="SAM" id="MobiDB-lite"/>
    </source>
</evidence>
<dbReference type="InterPro" id="IPR013963">
    <property type="entry name" value="DASH_Dad2"/>
</dbReference>
<dbReference type="GO" id="GO:0044732">
    <property type="term" value="C:mitotic spindle pole body"/>
    <property type="evidence" value="ECO:0007669"/>
    <property type="project" value="TreeGrafter"/>
</dbReference>
<keyword evidence="9" id="KW-0493">Microtubule</keyword>
<feature type="compositionally biased region" description="Basic and acidic residues" evidence="18">
    <location>
        <begin position="108"/>
        <end position="133"/>
    </location>
</feature>
<keyword evidence="7" id="KW-0963">Cytoplasm</keyword>
<dbReference type="GO" id="GO:0008608">
    <property type="term" value="P:attachment of spindle microtubules to kinetochore"/>
    <property type="evidence" value="ECO:0007669"/>
    <property type="project" value="TreeGrafter"/>
</dbReference>
<keyword evidence="10" id="KW-0498">Mitosis</keyword>
<dbReference type="EMBL" id="KN847337">
    <property type="protein sequence ID" value="KIW41301.1"/>
    <property type="molecule type" value="Genomic_DNA"/>
</dbReference>
<evidence type="ECO:0000256" key="3">
    <source>
        <dbReference type="ARBA" id="ARBA00004629"/>
    </source>
</evidence>
<dbReference type="Pfam" id="PF08654">
    <property type="entry name" value="DASH_Dad2"/>
    <property type="match status" value="1"/>
</dbReference>
<keyword evidence="14" id="KW-0539">Nucleus</keyword>
<dbReference type="RefSeq" id="XP_016261517.1">
    <property type="nucleotide sequence ID" value="XM_016408037.1"/>
</dbReference>
<keyword evidence="8" id="KW-0132">Cell division</keyword>
<accession>A0A0D2AMV6</accession>
<evidence type="ECO:0000256" key="1">
    <source>
        <dbReference type="ARBA" id="ARBA00004123"/>
    </source>
</evidence>
<dbReference type="AlphaFoldDB" id="A0A0D2AMV6"/>
<evidence type="ECO:0000256" key="6">
    <source>
        <dbReference type="ARBA" id="ARBA00022454"/>
    </source>
</evidence>
<dbReference type="OrthoDB" id="3230169at2759"/>
<dbReference type="PANTHER" id="PTHR28036:SF1">
    <property type="entry name" value="DASH COMPLEX SUBUNIT DAD2"/>
    <property type="match status" value="1"/>
</dbReference>
<evidence type="ECO:0000256" key="7">
    <source>
        <dbReference type="ARBA" id="ARBA00022490"/>
    </source>
</evidence>
<comment type="subcellular location">
    <subcellularLocation>
        <location evidence="3">Chromosome</location>
        <location evidence="3">Centromere</location>
        <location evidence="3">Kinetochore</location>
    </subcellularLocation>
    <subcellularLocation>
        <location evidence="2">Cytoplasm</location>
        <location evidence="2">Cytoskeleton</location>
        <location evidence="2">Spindle</location>
    </subcellularLocation>
    <subcellularLocation>
        <location evidence="1">Nucleus</location>
    </subcellularLocation>
</comment>
<evidence type="ECO:0000256" key="2">
    <source>
        <dbReference type="ARBA" id="ARBA00004186"/>
    </source>
</evidence>
<sequence>MSYGPRQTNVFPSGSNSTLGGLHGSNTSLLRQSNQTQSALQTRINAKRAELENLRQLRDLSGNLADQLSALEGKLSTLKDGAQSVALVLANWENVLRAINMAAMKVPVPKDDDGAEQKDVDENDDSGKKKEAAQELPVPLVRIPVQQNETGG</sequence>
<dbReference type="Proteomes" id="UP000053342">
    <property type="component" value="Unassembled WGS sequence"/>
</dbReference>
<evidence type="ECO:0000256" key="4">
    <source>
        <dbReference type="ARBA" id="ARBA00005501"/>
    </source>
</evidence>
<dbReference type="GO" id="GO:0042729">
    <property type="term" value="C:DASH complex"/>
    <property type="evidence" value="ECO:0007669"/>
    <property type="project" value="InterPro"/>
</dbReference>
<keyword evidence="16" id="KW-0137">Centromere</keyword>
<dbReference type="GO" id="GO:0005874">
    <property type="term" value="C:microtubule"/>
    <property type="evidence" value="ECO:0007669"/>
    <property type="project" value="UniProtKB-KW"/>
</dbReference>
<evidence type="ECO:0000256" key="8">
    <source>
        <dbReference type="ARBA" id="ARBA00022618"/>
    </source>
</evidence>
<comment type="similarity">
    <text evidence="4">Belongs to the DASH complex DAD2 family.</text>
</comment>
<evidence type="ECO:0000256" key="14">
    <source>
        <dbReference type="ARBA" id="ARBA00023242"/>
    </source>
</evidence>
<name>A0A0D2AMV6_9EURO</name>
<evidence type="ECO:0000256" key="12">
    <source>
        <dbReference type="ARBA" id="ARBA00022838"/>
    </source>
</evidence>
<dbReference type="VEuPathDB" id="FungiDB:PV06_06873"/>
<organism evidence="19 20">
    <name type="scientific">Exophiala oligosperma</name>
    <dbReference type="NCBI Taxonomy" id="215243"/>
    <lineage>
        <taxon>Eukaryota</taxon>
        <taxon>Fungi</taxon>
        <taxon>Dikarya</taxon>
        <taxon>Ascomycota</taxon>
        <taxon>Pezizomycotina</taxon>
        <taxon>Eurotiomycetes</taxon>
        <taxon>Chaetothyriomycetidae</taxon>
        <taxon>Chaetothyriales</taxon>
        <taxon>Herpotrichiellaceae</taxon>
        <taxon>Exophiala</taxon>
    </lineage>
</organism>
<evidence type="ECO:0000256" key="11">
    <source>
        <dbReference type="ARBA" id="ARBA00022829"/>
    </source>
</evidence>
<evidence type="ECO:0000313" key="20">
    <source>
        <dbReference type="Proteomes" id="UP000053342"/>
    </source>
</evidence>
<dbReference type="GO" id="GO:0000278">
    <property type="term" value="P:mitotic cell cycle"/>
    <property type="evidence" value="ECO:0007669"/>
    <property type="project" value="InterPro"/>
</dbReference>
<dbReference type="GO" id="GO:1990023">
    <property type="term" value="C:mitotic spindle midzone"/>
    <property type="evidence" value="ECO:0007669"/>
    <property type="project" value="TreeGrafter"/>
</dbReference>
<protein>
    <recommendedName>
        <fullName evidence="5">DASH complex subunit DAD2</fullName>
    </recommendedName>
    <alternativeName>
        <fullName evidence="17">Outer kinetochore protein DAD2</fullName>
    </alternativeName>
</protein>
<evidence type="ECO:0000256" key="15">
    <source>
        <dbReference type="ARBA" id="ARBA00023306"/>
    </source>
</evidence>
<evidence type="ECO:0000256" key="13">
    <source>
        <dbReference type="ARBA" id="ARBA00023212"/>
    </source>
</evidence>
<feature type="region of interest" description="Disordered" evidence="18">
    <location>
        <begin position="1"/>
        <end position="38"/>
    </location>
</feature>
<evidence type="ECO:0000256" key="17">
    <source>
        <dbReference type="ARBA" id="ARBA00030568"/>
    </source>
</evidence>
<evidence type="ECO:0000256" key="16">
    <source>
        <dbReference type="ARBA" id="ARBA00023328"/>
    </source>
</evidence>
<keyword evidence="13" id="KW-0206">Cytoskeleton</keyword>
<keyword evidence="11" id="KW-0159">Chromosome partition</keyword>
<evidence type="ECO:0000256" key="10">
    <source>
        <dbReference type="ARBA" id="ARBA00022776"/>
    </source>
</evidence>